<evidence type="ECO:0000256" key="7">
    <source>
        <dbReference type="ARBA" id="ARBA00022692"/>
    </source>
</evidence>
<dbReference type="GO" id="GO:0032981">
    <property type="term" value="P:mitochondrial respiratory chain complex I assembly"/>
    <property type="evidence" value="ECO:0007669"/>
    <property type="project" value="TreeGrafter"/>
</dbReference>
<evidence type="ECO:0000256" key="9">
    <source>
        <dbReference type="ARBA" id="ARBA00022982"/>
    </source>
</evidence>
<keyword evidence="8" id="KW-0999">Mitochondrion inner membrane</keyword>
<keyword evidence="16" id="KW-1185">Reference proteome</keyword>
<comment type="caution">
    <text evidence="15">The sequence shown here is derived from an EMBL/GenBank/DDBJ whole genome shotgun (WGS) entry which is preliminary data.</text>
</comment>
<gene>
    <name evidence="15" type="ORF">RF55_1471</name>
</gene>
<comment type="subcellular location">
    <subcellularLocation>
        <location evidence="2">Mitochondrion inner membrane</location>
        <topology evidence="2">Single-pass membrane protein</topology>
        <orientation evidence="2">Matrix side</orientation>
    </subcellularLocation>
</comment>
<evidence type="ECO:0000313" key="16">
    <source>
        <dbReference type="Proteomes" id="UP000036403"/>
    </source>
</evidence>
<dbReference type="STRING" id="67767.A0A0J7L6I3"/>
<protein>
    <recommendedName>
        <fullName evidence="4">NADH dehydrogenase [ubiquinone] 1 beta subcomplex subunit 3</fullName>
    </recommendedName>
    <alternativeName>
        <fullName evidence="13">Complex I-B12</fullName>
    </alternativeName>
    <alternativeName>
        <fullName evidence="14">NADH-ubiquinone oxidoreductase B12 subunit</fullName>
    </alternativeName>
</protein>
<dbReference type="GO" id="GO:0022900">
    <property type="term" value="P:electron transport chain"/>
    <property type="evidence" value="ECO:0007669"/>
    <property type="project" value="InterPro"/>
</dbReference>
<evidence type="ECO:0000256" key="5">
    <source>
        <dbReference type="ARBA" id="ARBA00022448"/>
    </source>
</evidence>
<dbReference type="EMBL" id="LBMM01000512">
    <property type="protein sequence ID" value="KMQ98178.1"/>
    <property type="molecule type" value="Genomic_DNA"/>
</dbReference>
<name>A0A0J7L6I3_LASNI</name>
<keyword evidence="7" id="KW-0812">Transmembrane</keyword>
<dbReference type="Proteomes" id="UP000036403">
    <property type="component" value="Unassembled WGS sequence"/>
</dbReference>
<keyword evidence="5" id="KW-0813">Transport</keyword>
<evidence type="ECO:0000256" key="12">
    <source>
        <dbReference type="ARBA" id="ARBA00023136"/>
    </source>
</evidence>
<comment type="function">
    <text evidence="1">Accessory subunit of the mitochondrial membrane respiratory chain NADH dehydrogenase (Complex I), that is believed not to be involved in catalysis. Complex I functions in the transfer of electrons from NADH to the respiratory chain. The immediate electron acceptor for the enzyme is believed to be ubiquinone.</text>
</comment>
<evidence type="ECO:0000256" key="10">
    <source>
        <dbReference type="ARBA" id="ARBA00022989"/>
    </source>
</evidence>
<dbReference type="PaxDb" id="67767-A0A0J7L6I3"/>
<sequence>MGGHKAQPYKIPNPEIYKVEDVPQLKRVQEELAKRGLKDPWLRNHVWRYQSTQSPFMRGVVCLTRGWKVGIPAFLITIAVEQYFGIDYSGHGHHDEGHH</sequence>
<reference evidence="15 16" key="1">
    <citation type="submission" date="2015-04" db="EMBL/GenBank/DDBJ databases">
        <title>Lasius niger genome sequencing.</title>
        <authorList>
            <person name="Konorov E.A."/>
            <person name="Nikitin M.A."/>
            <person name="Kirill M.V."/>
            <person name="Chang P."/>
        </authorList>
    </citation>
    <scope>NUCLEOTIDE SEQUENCE [LARGE SCALE GENOMIC DNA]</scope>
    <source>
        <tissue evidence="15">Whole</tissue>
    </source>
</reference>
<comment type="similarity">
    <text evidence="3">Belongs to the complex I NDUFB3 subunit family.</text>
</comment>
<keyword evidence="10" id="KW-1133">Transmembrane helix</keyword>
<keyword evidence="12" id="KW-0472">Membrane</keyword>
<dbReference type="InterPro" id="IPR012576">
    <property type="entry name" value="NDUFB3"/>
</dbReference>
<evidence type="ECO:0000256" key="11">
    <source>
        <dbReference type="ARBA" id="ARBA00023128"/>
    </source>
</evidence>
<evidence type="ECO:0000256" key="8">
    <source>
        <dbReference type="ARBA" id="ARBA00022792"/>
    </source>
</evidence>
<dbReference type="OrthoDB" id="521512at2759"/>
<evidence type="ECO:0000256" key="2">
    <source>
        <dbReference type="ARBA" id="ARBA00004298"/>
    </source>
</evidence>
<evidence type="ECO:0000256" key="3">
    <source>
        <dbReference type="ARBA" id="ARBA00005667"/>
    </source>
</evidence>
<accession>A0A0J7L6I3</accession>
<proteinExistence type="inferred from homology"/>
<dbReference type="PANTHER" id="PTHR15082">
    <property type="entry name" value="NADH-UBIQUINONE OXIDOREDUCTASE B12 SUBUNIT"/>
    <property type="match status" value="1"/>
</dbReference>
<keyword evidence="9" id="KW-0249">Electron transport</keyword>
<keyword evidence="6" id="KW-0679">Respiratory chain</keyword>
<evidence type="ECO:0000313" key="15">
    <source>
        <dbReference type="EMBL" id="KMQ98178.1"/>
    </source>
</evidence>
<evidence type="ECO:0000256" key="1">
    <source>
        <dbReference type="ARBA" id="ARBA00003195"/>
    </source>
</evidence>
<dbReference type="AlphaFoldDB" id="A0A0J7L6I3"/>
<evidence type="ECO:0000256" key="14">
    <source>
        <dbReference type="ARBA" id="ARBA00032688"/>
    </source>
</evidence>
<dbReference type="Pfam" id="PF08122">
    <property type="entry name" value="NDUF_B12"/>
    <property type="match status" value="1"/>
</dbReference>
<evidence type="ECO:0000256" key="13">
    <source>
        <dbReference type="ARBA" id="ARBA00030217"/>
    </source>
</evidence>
<keyword evidence="11" id="KW-0496">Mitochondrion</keyword>
<evidence type="ECO:0000256" key="6">
    <source>
        <dbReference type="ARBA" id="ARBA00022660"/>
    </source>
</evidence>
<dbReference type="GO" id="GO:0005743">
    <property type="term" value="C:mitochondrial inner membrane"/>
    <property type="evidence" value="ECO:0007669"/>
    <property type="project" value="UniProtKB-SubCell"/>
</dbReference>
<evidence type="ECO:0000256" key="4">
    <source>
        <dbReference type="ARBA" id="ARBA00018680"/>
    </source>
</evidence>
<dbReference type="PANTHER" id="PTHR15082:SF2">
    <property type="entry name" value="NADH DEHYDROGENASE [UBIQUINONE] 1 BETA SUBCOMPLEX SUBUNIT 3"/>
    <property type="match status" value="1"/>
</dbReference>
<organism evidence="15 16">
    <name type="scientific">Lasius niger</name>
    <name type="common">Black garden ant</name>
    <dbReference type="NCBI Taxonomy" id="67767"/>
    <lineage>
        <taxon>Eukaryota</taxon>
        <taxon>Metazoa</taxon>
        <taxon>Ecdysozoa</taxon>
        <taxon>Arthropoda</taxon>
        <taxon>Hexapoda</taxon>
        <taxon>Insecta</taxon>
        <taxon>Pterygota</taxon>
        <taxon>Neoptera</taxon>
        <taxon>Endopterygota</taxon>
        <taxon>Hymenoptera</taxon>
        <taxon>Apocrita</taxon>
        <taxon>Aculeata</taxon>
        <taxon>Formicoidea</taxon>
        <taxon>Formicidae</taxon>
        <taxon>Formicinae</taxon>
        <taxon>Lasius</taxon>
        <taxon>Lasius</taxon>
    </lineage>
</organism>